<evidence type="ECO:0000313" key="2">
    <source>
        <dbReference type="Proteomes" id="UP000218702"/>
    </source>
</evidence>
<dbReference type="AlphaFoldDB" id="A0A1Z4V2L7"/>
<evidence type="ECO:0000313" key="1">
    <source>
        <dbReference type="EMBL" id="BAZ85728.1"/>
    </source>
</evidence>
<keyword evidence="2" id="KW-1185">Reference proteome</keyword>
<proteinExistence type="predicted"/>
<accession>A0A1Z4V2L7</accession>
<dbReference type="Proteomes" id="UP000218702">
    <property type="component" value="Chromosome"/>
</dbReference>
<organism evidence="1 2">
    <name type="scientific">Dolichospermum compactum NIES-806</name>
    <dbReference type="NCBI Taxonomy" id="1973481"/>
    <lineage>
        <taxon>Bacteria</taxon>
        <taxon>Bacillati</taxon>
        <taxon>Cyanobacteriota</taxon>
        <taxon>Cyanophyceae</taxon>
        <taxon>Nostocales</taxon>
        <taxon>Aphanizomenonaceae</taxon>
        <taxon>Dolichospermum</taxon>
        <taxon>Dolichospermum compactum</taxon>
    </lineage>
</organism>
<sequence>MTIQLAKVYRYSSENGYSDIQKLSRGEKMSIQAFPEINLVVDDILGSLANL</sequence>
<gene>
    <name evidence="1" type="ORF">NIES806_19320</name>
</gene>
<dbReference type="KEGG" id="dcm:NIES806_19320"/>
<protein>
    <submittedName>
        <fullName evidence="1">Uncharacterized protein</fullName>
    </submittedName>
</protein>
<dbReference type="EMBL" id="AP018316">
    <property type="protein sequence ID" value="BAZ85728.1"/>
    <property type="molecule type" value="Genomic_DNA"/>
</dbReference>
<name>A0A1Z4V2L7_9CYAN</name>
<dbReference type="RefSeq" id="WP_157749946.1">
    <property type="nucleotide sequence ID" value="NZ_AP018316.1"/>
</dbReference>
<reference evidence="1 2" key="1">
    <citation type="submission" date="2017-06" db="EMBL/GenBank/DDBJ databases">
        <title>Genome sequencing of cyanobaciteial culture collection at National Institute for Environmental Studies (NIES).</title>
        <authorList>
            <person name="Hirose Y."/>
            <person name="Shimura Y."/>
            <person name="Fujisawa T."/>
            <person name="Nakamura Y."/>
            <person name="Kawachi M."/>
        </authorList>
    </citation>
    <scope>NUCLEOTIDE SEQUENCE [LARGE SCALE GENOMIC DNA]</scope>
    <source>
        <strain evidence="1 2">NIES-806</strain>
    </source>
</reference>